<gene>
    <name evidence="2" type="ORF">LSUE1_G009954</name>
</gene>
<evidence type="ECO:0000313" key="2">
    <source>
        <dbReference type="EMBL" id="TVY54220.1"/>
    </source>
</evidence>
<organism evidence="2 3">
    <name type="scientific">Lachnellula suecica</name>
    <dbReference type="NCBI Taxonomy" id="602035"/>
    <lineage>
        <taxon>Eukaryota</taxon>
        <taxon>Fungi</taxon>
        <taxon>Dikarya</taxon>
        <taxon>Ascomycota</taxon>
        <taxon>Pezizomycotina</taxon>
        <taxon>Leotiomycetes</taxon>
        <taxon>Helotiales</taxon>
        <taxon>Lachnaceae</taxon>
        <taxon>Lachnellula</taxon>
    </lineage>
</organism>
<comment type="caution">
    <text evidence="2">The sequence shown here is derived from an EMBL/GenBank/DDBJ whole genome shotgun (WGS) entry which is preliminary data.</text>
</comment>
<accession>A0A8T9BSE8</accession>
<sequence>MRPSTLLPLILTLLTPLVSASACVAGGPSGSVTAAMQCCTLASGTRYQFYANQAICVVADGNLWYYNACVGKIPDSDLDTKCIPGSGPGAFATSTSTARETITATGNA</sequence>
<name>A0A8T9BSE8_9HELO</name>
<evidence type="ECO:0008006" key="4">
    <source>
        <dbReference type="Google" id="ProtNLM"/>
    </source>
</evidence>
<proteinExistence type="predicted"/>
<dbReference type="PROSITE" id="PS51257">
    <property type="entry name" value="PROKAR_LIPOPROTEIN"/>
    <property type="match status" value="1"/>
</dbReference>
<dbReference type="EMBL" id="QGMK01003105">
    <property type="protein sequence ID" value="TVY54220.1"/>
    <property type="molecule type" value="Genomic_DNA"/>
</dbReference>
<feature type="signal peptide" evidence="1">
    <location>
        <begin position="1"/>
        <end position="20"/>
    </location>
</feature>
<dbReference type="AlphaFoldDB" id="A0A8T9BSE8"/>
<reference evidence="2 3" key="1">
    <citation type="submission" date="2018-05" db="EMBL/GenBank/DDBJ databases">
        <title>Genome sequencing and assembly of the regulated plant pathogen Lachnellula willkommii and related sister species for the development of diagnostic species identification markers.</title>
        <authorList>
            <person name="Giroux E."/>
            <person name="Bilodeau G."/>
        </authorList>
    </citation>
    <scope>NUCLEOTIDE SEQUENCE [LARGE SCALE GENOMIC DNA]</scope>
    <source>
        <strain evidence="2 3">CBS 268.59</strain>
    </source>
</reference>
<evidence type="ECO:0000313" key="3">
    <source>
        <dbReference type="Proteomes" id="UP000469558"/>
    </source>
</evidence>
<keyword evidence="3" id="KW-1185">Reference proteome</keyword>
<protein>
    <recommendedName>
        <fullName evidence="4">Extracellular membrane protein CFEM domain-containing protein</fullName>
    </recommendedName>
</protein>
<keyword evidence="1" id="KW-0732">Signal</keyword>
<feature type="chain" id="PRO_5035750127" description="Extracellular membrane protein CFEM domain-containing protein" evidence="1">
    <location>
        <begin position="21"/>
        <end position="108"/>
    </location>
</feature>
<dbReference type="OrthoDB" id="3505050at2759"/>
<dbReference type="Proteomes" id="UP000469558">
    <property type="component" value="Unassembled WGS sequence"/>
</dbReference>
<evidence type="ECO:0000256" key="1">
    <source>
        <dbReference type="SAM" id="SignalP"/>
    </source>
</evidence>